<dbReference type="EMBL" id="JAPEVI010000003">
    <property type="protein sequence ID" value="MCX2724717.1"/>
    <property type="molecule type" value="Genomic_DNA"/>
</dbReference>
<reference evidence="7 8" key="1">
    <citation type="journal article" date="2016" name="Int. J. Syst. Evol. Microbiol.">
        <title>Labrenzia salina sp. nov., isolated from the rhizosphere of the halophyte Arthrocnemum macrostachyum.</title>
        <authorList>
            <person name="Camacho M."/>
            <person name="Redondo-Gomez S."/>
            <person name="Rodriguez-Llorente I."/>
            <person name="Rohde M."/>
            <person name="Sproer C."/>
            <person name="Schumann P."/>
            <person name="Klenk H.P."/>
            <person name="Montero-Calasanz M.D.C."/>
        </authorList>
    </citation>
    <scope>NUCLEOTIDE SEQUENCE [LARGE SCALE GENOMIC DNA]</scope>
    <source>
        <strain evidence="7 8">DSM 29163</strain>
    </source>
</reference>
<dbReference type="PRINTS" id="PR00143">
    <property type="entry name" value="CITRTSNTHASE"/>
</dbReference>
<dbReference type="RefSeq" id="WP_265964945.1">
    <property type="nucleotide sequence ID" value="NZ_JAPEVI010000003.1"/>
</dbReference>
<dbReference type="InterPro" id="IPR036969">
    <property type="entry name" value="Citrate_synthase_sf"/>
</dbReference>
<protein>
    <recommendedName>
        <fullName evidence="3">citrate synthase (unknown stereospecificity)</fullName>
        <ecNumber evidence="3">2.3.3.16</ecNumber>
    </recommendedName>
</protein>
<organism evidence="7 8">
    <name type="scientific">Roseibium salinum</name>
    <dbReference type="NCBI Taxonomy" id="1604349"/>
    <lineage>
        <taxon>Bacteria</taxon>
        <taxon>Pseudomonadati</taxon>
        <taxon>Pseudomonadota</taxon>
        <taxon>Alphaproteobacteria</taxon>
        <taxon>Hyphomicrobiales</taxon>
        <taxon>Stappiaceae</taxon>
        <taxon>Roseibium</taxon>
    </lineage>
</organism>
<evidence type="ECO:0000256" key="3">
    <source>
        <dbReference type="ARBA" id="ARBA00012972"/>
    </source>
</evidence>
<name>A0ABT3R6S2_9HYPH</name>
<feature type="domain" description="HTH merR-type" evidence="6">
    <location>
        <begin position="16"/>
        <end position="63"/>
    </location>
</feature>
<dbReference type="Gene3D" id="1.10.230.10">
    <property type="entry name" value="Cytochrome P450-Terp, domain 2"/>
    <property type="match status" value="1"/>
</dbReference>
<sequence length="399" mass="43025">MINVDKYNQCMTKPIYLSAREAAAELGVQPATLYAYVSRGLISSVAGSGKRRRYDAADVRRLKGRRAAEDHSGTRPLNGDPVLETELTLISDDGPVYRGRLATDLAENSTLETVATLLWGSEEDPFAESAPEKPPALPPGLRPLDRLMMALAAWPLQDRAAYTQAPKLLQIKGAALLRYATAALLDTVPVETPIHTQFAEAYGVSASAKNAIRAALVLSADHELNTSAFAARCAASTRAPLHAALLSGLGAFAGPRHGAASDRVAAWLAEVTPDTDIEAVLADRLGRGDTLPGFGHSVYRKRDPRADRLLDILIRRETGNPFVQRLPQVVNVAHDLFGQSPNIDFALAAVQKTYDLPRDAGKMIFCAGRVTGWIAHALEQYAAHEQIRPRAAYVGVRPG</sequence>
<dbReference type="InterPro" id="IPR019810">
    <property type="entry name" value="Citrate_synthase_AS"/>
</dbReference>
<keyword evidence="4 5" id="KW-0808">Transferase</keyword>
<dbReference type="PROSITE" id="PS50937">
    <property type="entry name" value="HTH_MERR_2"/>
    <property type="match status" value="1"/>
</dbReference>
<gene>
    <name evidence="7" type="ORF">ON753_20485</name>
</gene>
<dbReference type="InterPro" id="IPR000551">
    <property type="entry name" value="MerR-type_HTH_dom"/>
</dbReference>
<dbReference type="Gene3D" id="1.10.1660.10">
    <property type="match status" value="1"/>
</dbReference>
<evidence type="ECO:0000256" key="2">
    <source>
        <dbReference type="ARBA" id="ARBA00010566"/>
    </source>
</evidence>
<dbReference type="Proteomes" id="UP001300261">
    <property type="component" value="Unassembled WGS sequence"/>
</dbReference>
<comment type="caution">
    <text evidence="7">The sequence shown here is derived from an EMBL/GenBank/DDBJ whole genome shotgun (WGS) entry which is preliminary data.</text>
</comment>
<evidence type="ECO:0000256" key="4">
    <source>
        <dbReference type="ARBA" id="ARBA00022679"/>
    </source>
</evidence>
<keyword evidence="8" id="KW-1185">Reference proteome</keyword>
<dbReference type="InterPro" id="IPR016142">
    <property type="entry name" value="Citrate_synth-like_lrg_a-sub"/>
</dbReference>
<dbReference type="PROSITE" id="PS00480">
    <property type="entry name" value="CITRATE_SYNTHASE"/>
    <property type="match status" value="1"/>
</dbReference>
<evidence type="ECO:0000313" key="8">
    <source>
        <dbReference type="Proteomes" id="UP001300261"/>
    </source>
</evidence>
<dbReference type="PANTHER" id="PTHR11739:SF4">
    <property type="entry name" value="CITRATE SYNTHASE, PEROXISOMAL"/>
    <property type="match status" value="1"/>
</dbReference>
<accession>A0ABT3R6S2</accession>
<evidence type="ECO:0000313" key="7">
    <source>
        <dbReference type="EMBL" id="MCX2724717.1"/>
    </source>
</evidence>
<dbReference type="CDD" id="cd06102">
    <property type="entry name" value="citrate_synt_like_2"/>
    <property type="match status" value="1"/>
</dbReference>
<proteinExistence type="inferred from homology"/>
<evidence type="ECO:0000256" key="1">
    <source>
        <dbReference type="ARBA" id="ARBA00004751"/>
    </source>
</evidence>
<dbReference type="InterPro" id="IPR002020">
    <property type="entry name" value="Citrate_synthase"/>
</dbReference>
<evidence type="ECO:0000256" key="5">
    <source>
        <dbReference type="RuleBase" id="RU003406"/>
    </source>
</evidence>
<dbReference type="Pfam" id="PF00285">
    <property type="entry name" value="Citrate_synt"/>
    <property type="match status" value="1"/>
</dbReference>
<dbReference type="Pfam" id="PF13411">
    <property type="entry name" value="MerR_1"/>
    <property type="match status" value="1"/>
</dbReference>
<comment type="similarity">
    <text evidence="2 5">Belongs to the citrate synthase family.</text>
</comment>
<dbReference type="PANTHER" id="PTHR11739">
    <property type="entry name" value="CITRATE SYNTHASE"/>
    <property type="match status" value="1"/>
</dbReference>
<evidence type="ECO:0000259" key="6">
    <source>
        <dbReference type="PROSITE" id="PS50937"/>
    </source>
</evidence>
<dbReference type="InterPro" id="IPR016143">
    <property type="entry name" value="Citrate_synth-like_sm_a-sub"/>
</dbReference>
<dbReference type="SUPFAM" id="SSF48256">
    <property type="entry name" value="Citrate synthase"/>
    <property type="match status" value="1"/>
</dbReference>
<comment type="pathway">
    <text evidence="1">Carbohydrate metabolism; tricarboxylic acid cycle; isocitrate from oxaloacetate: step 1/2.</text>
</comment>
<dbReference type="Gene3D" id="1.10.580.10">
    <property type="entry name" value="Citrate Synthase, domain 1"/>
    <property type="match status" value="1"/>
</dbReference>
<dbReference type="EC" id="2.3.3.16" evidence="3"/>